<comment type="caution">
    <text evidence="2">The sequence shown here is derived from an EMBL/GenBank/DDBJ whole genome shotgun (WGS) entry which is preliminary data.</text>
</comment>
<accession>A0AAV9V735</accession>
<dbReference type="EMBL" id="JAVHNQ010000002">
    <property type="protein sequence ID" value="KAK6355424.1"/>
    <property type="molecule type" value="Genomic_DNA"/>
</dbReference>
<dbReference type="Proteomes" id="UP001375240">
    <property type="component" value="Unassembled WGS sequence"/>
</dbReference>
<feature type="region of interest" description="Disordered" evidence="1">
    <location>
        <begin position="1"/>
        <end position="34"/>
    </location>
</feature>
<reference evidence="2 3" key="1">
    <citation type="submission" date="2019-10" db="EMBL/GenBank/DDBJ databases">
        <authorList>
            <person name="Palmer J.M."/>
        </authorList>
    </citation>
    <scope>NUCLEOTIDE SEQUENCE [LARGE SCALE GENOMIC DNA]</scope>
    <source>
        <strain evidence="2 3">TWF696</strain>
    </source>
</reference>
<evidence type="ECO:0000313" key="2">
    <source>
        <dbReference type="EMBL" id="KAK6355424.1"/>
    </source>
</evidence>
<evidence type="ECO:0000256" key="1">
    <source>
        <dbReference type="SAM" id="MobiDB-lite"/>
    </source>
</evidence>
<sequence>MASSSNTNNPVPEASNTNNAVPQPSTGNQLDLTGPLPVDPFRYGGLCLEPLGRKFLQCAPIEPDGIIERPPPGMMTLVSNTPASLKHTRARICEMSKAAGLLTIVGPNMPTLSVSGFWIEGGDRFLTHNHFLLHTWQGSSGMEGKHAVVMSTRSTRNHQYDLQARKVFLGANAFIDGIAIWYLMPGVEKVIDFIYLDQLVAFNDNGVLEDRFASDLDLYKLPLFGVGFNSPEDTGVYEALTAKMVMQLWNQDPKPAIYRSVPNFHKMFLPNERVLSMGRLLKIPDMYPGWRLCEHSVSGWLGFSGAMMGFVMGNERGAQKGPPKVRLCGIFRGGALDAEHNLMVPFTTSFLKVLRQYYVIPGR</sequence>
<dbReference type="AlphaFoldDB" id="A0AAV9V735"/>
<evidence type="ECO:0000313" key="3">
    <source>
        <dbReference type="Proteomes" id="UP001375240"/>
    </source>
</evidence>
<protein>
    <submittedName>
        <fullName evidence="2">Uncharacterized protein</fullName>
    </submittedName>
</protein>
<organism evidence="2 3">
    <name type="scientific">Orbilia brochopaga</name>
    <dbReference type="NCBI Taxonomy" id="3140254"/>
    <lineage>
        <taxon>Eukaryota</taxon>
        <taxon>Fungi</taxon>
        <taxon>Dikarya</taxon>
        <taxon>Ascomycota</taxon>
        <taxon>Pezizomycotina</taxon>
        <taxon>Orbiliomycetes</taxon>
        <taxon>Orbiliales</taxon>
        <taxon>Orbiliaceae</taxon>
        <taxon>Orbilia</taxon>
    </lineage>
</organism>
<name>A0AAV9V735_9PEZI</name>
<feature type="compositionally biased region" description="Polar residues" evidence="1">
    <location>
        <begin position="1"/>
        <end position="31"/>
    </location>
</feature>
<keyword evidence="3" id="KW-1185">Reference proteome</keyword>
<gene>
    <name evidence="2" type="ORF">TWF696_004522</name>
</gene>
<proteinExistence type="predicted"/>